<sequence length="218" mass="25696">MRFGEIRKIETEQEPSIKIIGSSQAPERFKKNPFFNDYHWGLADWEEGKLYLPDKSDEAISFSIASHELGHLIEKGRIQPDRENFQATHQEELRAWTEGWKYLEKYLIDYYDDPQVVDDLKTIVEKIKDKMIGITLLTKPFYQESGAKNIRQQRKSFLQTESGRRIKAEIDGLREFVEMTLASSGKEFFLKRIDWNKFSEVIRKVLIDIEKDNQTNAN</sequence>
<gene>
    <name evidence="1" type="ORF">A3D45_00475</name>
</gene>
<dbReference type="AlphaFoldDB" id="A0A1F5S786"/>
<evidence type="ECO:0000313" key="1">
    <source>
        <dbReference type="EMBL" id="OGF22141.1"/>
    </source>
</evidence>
<dbReference type="Proteomes" id="UP000176877">
    <property type="component" value="Unassembled WGS sequence"/>
</dbReference>
<proteinExistence type="predicted"/>
<name>A0A1F5S786_9BACT</name>
<accession>A0A1F5S786</accession>
<reference evidence="1 2" key="1">
    <citation type="journal article" date="2016" name="Nat. Commun.">
        <title>Thousands of microbial genomes shed light on interconnected biogeochemical processes in an aquifer system.</title>
        <authorList>
            <person name="Anantharaman K."/>
            <person name="Brown C.T."/>
            <person name="Hug L.A."/>
            <person name="Sharon I."/>
            <person name="Castelle C.J."/>
            <person name="Probst A.J."/>
            <person name="Thomas B.C."/>
            <person name="Singh A."/>
            <person name="Wilkins M.J."/>
            <person name="Karaoz U."/>
            <person name="Brodie E.L."/>
            <person name="Williams K.H."/>
            <person name="Hubbard S.S."/>
            <person name="Banfield J.F."/>
        </authorList>
    </citation>
    <scope>NUCLEOTIDE SEQUENCE [LARGE SCALE GENOMIC DNA]</scope>
</reference>
<dbReference type="EMBL" id="MFFT01000063">
    <property type="protein sequence ID" value="OGF22141.1"/>
    <property type="molecule type" value="Genomic_DNA"/>
</dbReference>
<comment type="caution">
    <text evidence="1">The sequence shown here is derived from an EMBL/GenBank/DDBJ whole genome shotgun (WGS) entry which is preliminary data.</text>
</comment>
<organism evidence="1 2">
    <name type="scientific">Candidatus Falkowbacteria bacterium RIFCSPHIGHO2_02_FULL_42_9</name>
    <dbReference type="NCBI Taxonomy" id="1797986"/>
    <lineage>
        <taxon>Bacteria</taxon>
        <taxon>Candidatus Falkowiibacteriota</taxon>
    </lineage>
</organism>
<protein>
    <submittedName>
        <fullName evidence="1">Uncharacterized protein</fullName>
    </submittedName>
</protein>
<evidence type="ECO:0000313" key="2">
    <source>
        <dbReference type="Proteomes" id="UP000176877"/>
    </source>
</evidence>